<reference evidence="9 10" key="3">
    <citation type="journal article" date="2014" name="Stand. Genomic Sci.">
        <title>An updated genome annotation for the model marine bacterium Ruegeria pomeroyi DSS-3.</title>
        <authorList>
            <person name="Rivers A.R."/>
            <person name="Smith C.B."/>
            <person name="Moran M.A."/>
        </authorList>
    </citation>
    <scope>GENOME REANNOTATION</scope>
    <source>
        <strain evidence="10">ATCC 700808 / DSM 15171 / DSS-3</strain>
    </source>
</reference>
<dbReference type="PDBsum" id="3E1E"/>
<evidence type="ECO:0000256" key="6">
    <source>
        <dbReference type="ARBA" id="ARBA00040062"/>
    </source>
</evidence>
<evidence type="ECO:0000256" key="1">
    <source>
        <dbReference type="ARBA" id="ARBA00022801"/>
    </source>
</evidence>
<protein>
    <recommendedName>
        <fullName evidence="6">Medium/long-chain acyl-CoA thioesterase YigI</fullName>
        <ecNumber evidence="5">3.1.2.20</ecNumber>
    </recommendedName>
</protein>
<dbReference type="InterPro" id="IPR003736">
    <property type="entry name" value="PAAI_dom"/>
</dbReference>
<sequence length="154" mass="16802">MADMSEFEPRFAGYAQKVRDSFARQPVMATLGARIDTLLPGRVELCMPYDRALTQQHGFLHAGIVSTVLDSACGYAAFSLMEEEAAVLTVEFKVNFLNPAEGERFAFRAEVVKPGRTLTVATATAYAFRDGEERAIATMTATLMALIGRSGINQ</sequence>
<evidence type="ECO:0000313" key="10">
    <source>
        <dbReference type="Proteomes" id="UP000001023"/>
    </source>
</evidence>
<evidence type="ECO:0000256" key="3">
    <source>
        <dbReference type="ARBA" id="ARBA00036002"/>
    </source>
</evidence>
<evidence type="ECO:0000256" key="2">
    <source>
        <dbReference type="ARBA" id="ARBA00035880"/>
    </source>
</evidence>
<keyword evidence="10" id="KW-1185">Reference proteome</keyword>
<dbReference type="EvolutionaryTrace" id="Q5LMG0"/>
<dbReference type="HOGENOM" id="CLU_089876_5_1_5"/>
<dbReference type="Gene3D" id="3.10.129.10">
    <property type="entry name" value="Hotdog Thioesterase"/>
    <property type="match status" value="1"/>
</dbReference>
<keyword evidence="1" id="KW-0378">Hydrolase</keyword>
<comment type="catalytic activity">
    <reaction evidence="3">
        <text>a long-chain fatty acyl-CoA + H2O = a long-chain fatty acid + CoA + H(+)</text>
        <dbReference type="Rhea" id="RHEA:67680"/>
        <dbReference type="ChEBI" id="CHEBI:15377"/>
        <dbReference type="ChEBI" id="CHEBI:15378"/>
        <dbReference type="ChEBI" id="CHEBI:57287"/>
        <dbReference type="ChEBI" id="CHEBI:57560"/>
        <dbReference type="ChEBI" id="CHEBI:83139"/>
    </reaction>
</comment>
<dbReference type="PDB" id="3E1E">
    <property type="method" value="X-ray"/>
    <property type="resolution" value="2.00 A"/>
    <property type="chains" value="A/B/C/D/E/F/G/H=8-148"/>
</dbReference>
<dbReference type="STRING" id="246200.SPO3603"/>
<dbReference type="CDD" id="cd03443">
    <property type="entry name" value="PaaI_thioesterase"/>
    <property type="match status" value="1"/>
</dbReference>
<dbReference type="Proteomes" id="UP000001023">
    <property type="component" value="Chromosome"/>
</dbReference>
<dbReference type="Pfam" id="PF03061">
    <property type="entry name" value="4HBT"/>
    <property type="match status" value="1"/>
</dbReference>
<dbReference type="SUPFAM" id="SSF54637">
    <property type="entry name" value="Thioesterase/thiol ester dehydrase-isomerase"/>
    <property type="match status" value="1"/>
</dbReference>
<evidence type="ECO:0000256" key="5">
    <source>
        <dbReference type="ARBA" id="ARBA00038894"/>
    </source>
</evidence>
<dbReference type="PANTHER" id="PTHR43240:SF20">
    <property type="entry name" value="MEDIUM_LONG-CHAIN ACYL-COA THIOESTERASE YIGI"/>
    <property type="match status" value="1"/>
</dbReference>
<reference evidence="9 10" key="1">
    <citation type="journal article" date="2004" name="Nature">
        <title>Genome sequence of Silicibacter pomeroyi reveals adaptations to the marine environment.</title>
        <authorList>
            <person name="Moran M.A."/>
            <person name="Buchan A."/>
            <person name="Gonzalez J.M."/>
            <person name="Heidelberg J.F."/>
            <person name="Whitman W.B."/>
            <person name="Kiene R.P."/>
            <person name="Henriksen J.R."/>
            <person name="King G.M."/>
            <person name="Belas R."/>
            <person name="Fuqua C."/>
            <person name="Brinkac L."/>
            <person name="Lewis M."/>
            <person name="Johri S."/>
            <person name="Weaver B."/>
            <person name="Pai G."/>
            <person name="Eisen J.A."/>
            <person name="Rahe E."/>
            <person name="Sheldon W.M."/>
            <person name="Ye W."/>
            <person name="Miller T.R."/>
            <person name="Carlton J."/>
            <person name="Rasko D.A."/>
            <person name="Paulsen I.T."/>
            <person name="Ren Q."/>
            <person name="Daugherty S.C."/>
            <person name="Deboy R.T."/>
            <person name="Dodson R.J."/>
            <person name="Durkin A.S."/>
            <person name="Madupu R."/>
            <person name="Nelson W.C."/>
            <person name="Sullivan S.A."/>
            <person name="Rosovitz M.J."/>
            <person name="Haft D.H."/>
            <person name="Selengut J."/>
            <person name="Ward N."/>
        </authorList>
    </citation>
    <scope>NUCLEOTIDE SEQUENCE [LARGE SCALE GENOMIC DNA]</scope>
    <source>
        <strain evidence="10">ATCC 700808 / DSM 15171 / DSS-3</strain>
    </source>
</reference>
<dbReference type="AlphaFoldDB" id="Q5LMG0"/>
<gene>
    <name evidence="9" type="ordered locus">SPO3603</name>
</gene>
<comment type="catalytic activity">
    <reaction evidence="7">
        <text>a medium-chain fatty acyl-CoA + H2O = a medium-chain fatty acid + CoA + H(+)</text>
        <dbReference type="Rhea" id="RHEA:68184"/>
        <dbReference type="ChEBI" id="CHEBI:15377"/>
        <dbReference type="ChEBI" id="CHEBI:15378"/>
        <dbReference type="ChEBI" id="CHEBI:57287"/>
        <dbReference type="ChEBI" id="CHEBI:59558"/>
        <dbReference type="ChEBI" id="CHEBI:90546"/>
    </reaction>
</comment>
<dbReference type="InterPro" id="IPR006683">
    <property type="entry name" value="Thioestr_dom"/>
</dbReference>
<dbReference type="NCBIfam" id="TIGR00369">
    <property type="entry name" value="unchar_dom_1"/>
    <property type="match status" value="1"/>
</dbReference>
<comment type="similarity">
    <text evidence="4">Belongs to the YigI thioesterase family.</text>
</comment>
<evidence type="ECO:0000256" key="7">
    <source>
        <dbReference type="ARBA" id="ARBA00048062"/>
    </source>
</evidence>
<dbReference type="eggNOG" id="COG2050">
    <property type="taxonomic scope" value="Bacteria"/>
</dbReference>
<dbReference type="InterPro" id="IPR029069">
    <property type="entry name" value="HotDog_dom_sf"/>
</dbReference>
<keyword evidence="11" id="KW-0002">3D-structure</keyword>
<organism evidence="9 10">
    <name type="scientific">Ruegeria pomeroyi (strain ATCC 700808 / DSM 15171 / DSS-3)</name>
    <name type="common">Silicibacter pomeroyi</name>
    <dbReference type="NCBI Taxonomy" id="246200"/>
    <lineage>
        <taxon>Bacteria</taxon>
        <taxon>Pseudomonadati</taxon>
        <taxon>Pseudomonadota</taxon>
        <taxon>Alphaproteobacteria</taxon>
        <taxon>Rhodobacterales</taxon>
        <taxon>Roseobacteraceae</taxon>
        <taxon>Ruegeria</taxon>
    </lineage>
</organism>
<dbReference type="GO" id="GO:0047617">
    <property type="term" value="F:fatty acyl-CoA hydrolase activity"/>
    <property type="evidence" value="ECO:0007669"/>
    <property type="project" value="UniProtKB-EC"/>
</dbReference>
<reference evidence="11" key="2">
    <citation type="submission" date="2008-08" db="PDB data bank">
        <title>Crystal structure of a Thioesterase family protein from Silicibacter pomeroyi. NorthEast Structural Genomics target SiR180A.</title>
        <authorList>
            <person name="Seetharaman J."/>
            <person name="Abashidze M."/>
            <person name="Wang H."/>
            <person name="Janjua H."/>
            <person name="Foote E.L."/>
            <person name="Xiao R."/>
            <person name="Nair R."/>
            <person name="Acton T.B."/>
            <person name="Rost B."/>
            <person name="Montelione G.T."/>
            <person name="Tong L."/>
            <person name="Hunt J.F."/>
        </authorList>
    </citation>
    <scope>X-RAY CRYSTALLOGRAPHY (2.00 ANGSTROMS) OF 8-148</scope>
</reference>
<accession>Q5LMG0</accession>
<dbReference type="EMBL" id="CP000031">
    <property type="protein sequence ID" value="AAV96827.1"/>
    <property type="molecule type" value="Genomic_DNA"/>
</dbReference>
<dbReference type="EC" id="3.1.2.20" evidence="5"/>
<name>Q5LMG0_RUEPO</name>
<evidence type="ECO:0000259" key="8">
    <source>
        <dbReference type="Pfam" id="PF03061"/>
    </source>
</evidence>
<dbReference type="KEGG" id="sil:SPO3603"/>
<evidence type="ECO:0000313" key="9">
    <source>
        <dbReference type="EMBL" id="AAV96827.1"/>
    </source>
</evidence>
<dbReference type="PANTHER" id="PTHR43240">
    <property type="entry name" value="1,4-DIHYDROXY-2-NAPHTHOYL-COA THIOESTERASE 1"/>
    <property type="match status" value="1"/>
</dbReference>
<comment type="catalytic activity">
    <reaction evidence="2">
        <text>a fatty acyl-CoA + H2O = a fatty acid + CoA + H(+)</text>
        <dbReference type="Rhea" id="RHEA:16781"/>
        <dbReference type="ChEBI" id="CHEBI:15377"/>
        <dbReference type="ChEBI" id="CHEBI:15378"/>
        <dbReference type="ChEBI" id="CHEBI:28868"/>
        <dbReference type="ChEBI" id="CHEBI:57287"/>
        <dbReference type="ChEBI" id="CHEBI:77636"/>
        <dbReference type="EC" id="3.1.2.20"/>
    </reaction>
</comment>
<proteinExistence type="evidence at protein level"/>
<dbReference type="SMR" id="Q5LMG0"/>
<feature type="domain" description="Thioesterase" evidence="8">
    <location>
        <begin position="57"/>
        <end position="127"/>
    </location>
</feature>
<evidence type="ECO:0000256" key="4">
    <source>
        <dbReference type="ARBA" id="ARBA00038381"/>
    </source>
</evidence>
<dbReference type="PaxDb" id="246200-SPO3603"/>
<dbReference type="DNASU" id="3196375"/>
<evidence type="ECO:0007829" key="11">
    <source>
        <dbReference type="PDB" id="3E1E"/>
    </source>
</evidence>